<protein>
    <submittedName>
        <fullName evidence="1">P2-like prophage tail protein X</fullName>
    </submittedName>
</protein>
<dbReference type="OrthoDB" id="8759063at2"/>
<evidence type="ECO:0000313" key="1">
    <source>
        <dbReference type="EMBL" id="SOC27381.1"/>
    </source>
</evidence>
<dbReference type="InterPro" id="IPR008861">
    <property type="entry name" value="GpX-like"/>
</dbReference>
<organism evidence="1 2">
    <name type="scientific">Stappia indica</name>
    <dbReference type="NCBI Taxonomy" id="538381"/>
    <lineage>
        <taxon>Bacteria</taxon>
        <taxon>Pseudomonadati</taxon>
        <taxon>Pseudomonadota</taxon>
        <taxon>Alphaproteobacteria</taxon>
        <taxon>Hyphomicrobiales</taxon>
        <taxon>Stappiaceae</taxon>
        <taxon>Stappia</taxon>
    </lineage>
</organism>
<accession>A0A285TU35</accession>
<dbReference type="RefSeq" id="WP_097176666.1">
    <property type="nucleotide sequence ID" value="NZ_OBML01000018.1"/>
</dbReference>
<dbReference type="EMBL" id="OBML01000018">
    <property type="protein sequence ID" value="SOC27381.1"/>
    <property type="molecule type" value="Genomic_DNA"/>
</dbReference>
<dbReference type="AlphaFoldDB" id="A0A285TU35"/>
<name>A0A285TU35_9HYPH</name>
<dbReference type="Pfam" id="PF05489">
    <property type="entry name" value="Phage_tail_X"/>
    <property type="match status" value="1"/>
</dbReference>
<keyword evidence="2" id="KW-1185">Reference proteome</keyword>
<evidence type="ECO:0000313" key="2">
    <source>
        <dbReference type="Proteomes" id="UP000219331"/>
    </source>
</evidence>
<proteinExistence type="predicted"/>
<sequence>MSEIVIPAATIRATREDTSLEQLCFEFAHQVLGDPRKAARLKGYVEAAIEANPGIAAAGLVLPLGTEIRLPEWRISNRVEQVRLWD</sequence>
<gene>
    <name evidence="1" type="ORF">SAMN05421512_11810</name>
</gene>
<reference evidence="1 2" key="1">
    <citation type="submission" date="2017-08" db="EMBL/GenBank/DDBJ databases">
        <authorList>
            <person name="de Groot N.N."/>
        </authorList>
    </citation>
    <scope>NUCLEOTIDE SEQUENCE [LARGE SCALE GENOMIC DNA]</scope>
    <source>
        <strain evidence="1 2">USBA 352</strain>
    </source>
</reference>
<dbReference type="Proteomes" id="UP000219331">
    <property type="component" value="Unassembled WGS sequence"/>
</dbReference>